<dbReference type="EMBL" id="RRYP01016370">
    <property type="protein sequence ID" value="TNV75134.1"/>
    <property type="molecule type" value="Genomic_DNA"/>
</dbReference>
<reference evidence="2" key="1">
    <citation type="submission" date="2019-06" db="EMBL/GenBank/DDBJ databases">
        <authorList>
            <person name="Zheng W."/>
        </authorList>
    </citation>
    <scope>NUCLEOTIDE SEQUENCE</scope>
    <source>
        <strain evidence="2">QDHG01</strain>
    </source>
</reference>
<dbReference type="GO" id="GO:0016491">
    <property type="term" value="F:oxidoreductase activity"/>
    <property type="evidence" value="ECO:0007669"/>
    <property type="project" value="TreeGrafter"/>
</dbReference>
<dbReference type="InterPro" id="IPR007138">
    <property type="entry name" value="ABM_dom"/>
</dbReference>
<dbReference type="Proteomes" id="UP000785679">
    <property type="component" value="Unassembled WGS sequence"/>
</dbReference>
<dbReference type="InterPro" id="IPR011008">
    <property type="entry name" value="Dimeric_a/b-barrel"/>
</dbReference>
<evidence type="ECO:0000259" key="1">
    <source>
        <dbReference type="PROSITE" id="PS51725"/>
    </source>
</evidence>
<dbReference type="SUPFAM" id="SSF54909">
    <property type="entry name" value="Dimeric alpha+beta barrel"/>
    <property type="match status" value="1"/>
</dbReference>
<evidence type="ECO:0000313" key="3">
    <source>
        <dbReference type="Proteomes" id="UP000785679"/>
    </source>
</evidence>
<feature type="domain" description="ABM" evidence="1">
    <location>
        <begin position="8"/>
        <end position="104"/>
    </location>
</feature>
<comment type="caution">
    <text evidence="2">The sequence shown here is derived from an EMBL/GenBank/DDBJ whole genome shotgun (WGS) entry which is preliminary data.</text>
</comment>
<sequence length="111" mass="12668">MNSTTKIIHVIARVTLKEGQREAYLKAFHNLVPLVRQESGCIEYGPAIDIATGIAGQLVNDNVMTVVEKWESLEHLRAHLEAPHMKEFAKENGHMREQRDLYVMESVQKDL</sequence>
<evidence type="ECO:0000313" key="2">
    <source>
        <dbReference type="EMBL" id="TNV75134.1"/>
    </source>
</evidence>
<dbReference type="GO" id="GO:0005829">
    <property type="term" value="C:cytosol"/>
    <property type="evidence" value="ECO:0007669"/>
    <property type="project" value="TreeGrafter"/>
</dbReference>
<dbReference type="PROSITE" id="PS51725">
    <property type="entry name" value="ABM"/>
    <property type="match status" value="1"/>
</dbReference>
<organism evidence="2 3">
    <name type="scientific">Halteria grandinella</name>
    <dbReference type="NCBI Taxonomy" id="5974"/>
    <lineage>
        <taxon>Eukaryota</taxon>
        <taxon>Sar</taxon>
        <taxon>Alveolata</taxon>
        <taxon>Ciliophora</taxon>
        <taxon>Intramacronucleata</taxon>
        <taxon>Spirotrichea</taxon>
        <taxon>Stichotrichia</taxon>
        <taxon>Sporadotrichida</taxon>
        <taxon>Halteriidae</taxon>
        <taxon>Halteria</taxon>
    </lineage>
</organism>
<name>A0A8J8NI54_HALGN</name>
<dbReference type="Gene3D" id="3.30.70.100">
    <property type="match status" value="1"/>
</dbReference>
<accession>A0A8J8NI54</accession>
<gene>
    <name evidence="2" type="ORF">FGO68_gene7862</name>
</gene>
<protein>
    <recommendedName>
        <fullName evidence="1">ABM domain-containing protein</fullName>
    </recommendedName>
</protein>
<dbReference type="PANTHER" id="PTHR33336:SF3">
    <property type="entry name" value="ABM DOMAIN-CONTAINING PROTEIN"/>
    <property type="match status" value="1"/>
</dbReference>
<dbReference type="AlphaFoldDB" id="A0A8J8NI54"/>
<dbReference type="Pfam" id="PF03992">
    <property type="entry name" value="ABM"/>
    <property type="match status" value="1"/>
</dbReference>
<dbReference type="InterPro" id="IPR050744">
    <property type="entry name" value="AI-2_Isomerase_LsrG"/>
</dbReference>
<dbReference type="OrthoDB" id="10285304at2759"/>
<keyword evidence="3" id="KW-1185">Reference proteome</keyword>
<proteinExistence type="predicted"/>
<dbReference type="PANTHER" id="PTHR33336">
    <property type="entry name" value="QUINOL MONOOXYGENASE YGIN-RELATED"/>
    <property type="match status" value="1"/>
</dbReference>